<feature type="region of interest" description="Disordered" evidence="1">
    <location>
        <begin position="1"/>
        <end position="22"/>
    </location>
</feature>
<protein>
    <submittedName>
        <fullName evidence="2">Uncharacterized protein</fullName>
    </submittedName>
</protein>
<dbReference type="EMBL" id="MH179473">
    <property type="protein sequence ID" value="AZB48861.1"/>
    <property type="molecule type" value="Genomic_DNA"/>
</dbReference>
<name>A0A3G6V762_9CAUD</name>
<proteinExistence type="predicted"/>
<reference evidence="2" key="1">
    <citation type="submission" date="2018-03" db="EMBL/GenBank/DDBJ databases">
        <title>Complete genome sequences of new Aeromonas and Pseudomonas phages promising in phage therapy dedicated to aquaculture.</title>
        <authorList>
            <person name="Kolsut J."/>
            <person name="Wojcik E."/>
            <person name="Wojtasik A."/>
            <person name="Dastych J."/>
        </authorList>
    </citation>
    <scope>NUCLEOTIDE SEQUENCE [LARGE SCALE GENOMIC DNA]</scope>
</reference>
<accession>A0A3G6V762</accession>
<evidence type="ECO:0000256" key="1">
    <source>
        <dbReference type="SAM" id="MobiDB-lite"/>
    </source>
</evidence>
<dbReference type="Proteomes" id="UP000246930">
    <property type="component" value="Segment"/>
</dbReference>
<dbReference type="GeneID" id="54991758"/>
<evidence type="ECO:0000313" key="2">
    <source>
        <dbReference type="EMBL" id="AZB48861.1"/>
    </source>
</evidence>
<dbReference type="KEGG" id="vg:54991758"/>
<feature type="region of interest" description="Disordered" evidence="1">
    <location>
        <begin position="39"/>
        <end position="63"/>
    </location>
</feature>
<evidence type="ECO:0000313" key="3">
    <source>
        <dbReference type="Proteomes" id="UP000246930"/>
    </source>
</evidence>
<keyword evidence="3" id="KW-1185">Reference proteome</keyword>
<dbReference type="RefSeq" id="YP_009801247.1">
    <property type="nucleotide sequence ID" value="NC_047966.1"/>
</dbReference>
<organism evidence="2 3">
    <name type="scientific">Aeromonas phage 25AhydR2PP</name>
    <dbReference type="NCBI Taxonomy" id="2163976"/>
    <lineage>
        <taxon>Viruses</taxon>
        <taxon>Duplodnaviria</taxon>
        <taxon>Heunggongvirae</taxon>
        <taxon>Uroviricota</taxon>
        <taxon>Caudoviricetes</taxon>
        <taxon>Autographivirales</taxon>
        <taxon>Autonotataviridae</taxon>
        <taxon>Aerosvirus</taxon>
        <taxon>Aerosvirus av25AhydR2PP</taxon>
    </lineage>
</organism>
<sequence length="122" mass="13307">MSGTSLVHPRTAHLPPDEQAKGTYVLTTPEELSARAALERAGSPTGRTQNTHPEPHSLPVTGRVVRKPPMNQLVDTDYASLECRMAVHILSRNPEGVFVRMSTSGKESVFEKLAADLGYNIE</sequence>